<organism evidence="1 2">
    <name type="scientific">Erythranthe guttata</name>
    <name type="common">Yellow monkey flower</name>
    <name type="synonym">Mimulus guttatus</name>
    <dbReference type="NCBI Taxonomy" id="4155"/>
    <lineage>
        <taxon>Eukaryota</taxon>
        <taxon>Viridiplantae</taxon>
        <taxon>Streptophyta</taxon>
        <taxon>Embryophyta</taxon>
        <taxon>Tracheophyta</taxon>
        <taxon>Spermatophyta</taxon>
        <taxon>Magnoliopsida</taxon>
        <taxon>eudicotyledons</taxon>
        <taxon>Gunneridae</taxon>
        <taxon>Pentapetalae</taxon>
        <taxon>asterids</taxon>
        <taxon>lamiids</taxon>
        <taxon>Lamiales</taxon>
        <taxon>Phrymaceae</taxon>
        <taxon>Erythranthe</taxon>
    </lineage>
</organism>
<evidence type="ECO:0000313" key="2">
    <source>
        <dbReference type="Proteomes" id="UP000030748"/>
    </source>
</evidence>
<feature type="non-terminal residue" evidence="1">
    <location>
        <position position="1"/>
    </location>
</feature>
<dbReference type="STRING" id="4155.A0A022PWU2"/>
<proteinExistence type="predicted"/>
<protein>
    <submittedName>
        <fullName evidence="1">Uncharacterized protein</fullName>
    </submittedName>
</protein>
<dbReference type="EMBL" id="KI632284">
    <property type="protein sequence ID" value="EYU20276.1"/>
    <property type="molecule type" value="Genomic_DNA"/>
</dbReference>
<reference evidence="1 2" key="1">
    <citation type="journal article" date="2013" name="Proc. Natl. Acad. Sci. U.S.A.">
        <title>Fine-scale variation in meiotic recombination in Mimulus inferred from population shotgun sequencing.</title>
        <authorList>
            <person name="Hellsten U."/>
            <person name="Wright K.M."/>
            <person name="Jenkins J."/>
            <person name="Shu S."/>
            <person name="Yuan Y."/>
            <person name="Wessler S.R."/>
            <person name="Schmutz J."/>
            <person name="Willis J.H."/>
            <person name="Rokhsar D.S."/>
        </authorList>
    </citation>
    <scope>NUCLEOTIDE SEQUENCE [LARGE SCALE GENOMIC DNA]</scope>
    <source>
        <strain evidence="2">cv. DUN x IM62</strain>
    </source>
</reference>
<dbReference type="PANTHER" id="PTHR37763:SF1">
    <property type="entry name" value="EXOSOME COMPLEX EXONUCLEASE"/>
    <property type="match status" value="1"/>
</dbReference>
<dbReference type="eggNOG" id="ENOG502R15Y">
    <property type="taxonomic scope" value="Eukaryota"/>
</dbReference>
<gene>
    <name evidence="1" type="ORF">MIMGU_mgv1a018343mg</name>
</gene>
<keyword evidence="2" id="KW-1185">Reference proteome</keyword>
<name>A0A022PWU2_ERYGU</name>
<evidence type="ECO:0000313" key="1">
    <source>
        <dbReference type="EMBL" id="EYU20276.1"/>
    </source>
</evidence>
<sequence>GEESSETEEEIFSSEWCGMAFSKMKKWSHSLKEFDLIDGRLVNINDHSRIYDDKLEKKLHTFKSVARVFIGLPLTKETMKKNILASFADTQFAEFQYFSKCHEREPLIVKSLSKISDILSVSAQQRKVVRHNICPQITEHQIWTGALVEILNGLKSEIEVLIDRRPSKETRLAHQITTGLLKFLESAVSYDPETSSWMRLTPTKGANTPKSPKWEDALEMAMDLINCLTDEEDLAIHVSKLEGMKEGLYQIREVLIDKNIGYKEIRYQEHLVQKKLTKNLGLPSQCLFTLLLYYLYGSVENVEIEVRGGVHAIGYGGKFCLYMGKILTVDEEKVVWNGVKQLDKALSLFKFVWESAGMKGDLVLQGHLWCVGAQNRSILYRGNTYMIHEINL</sequence>
<dbReference type="AlphaFoldDB" id="A0A022PWU2"/>
<dbReference type="PANTHER" id="PTHR37763">
    <property type="entry name" value="EXOSOME COMPLEX EXONUCLEASE"/>
    <property type="match status" value="1"/>
</dbReference>
<accession>A0A022PWU2</accession>
<dbReference type="Proteomes" id="UP000030748">
    <property type="component" value="Unassembled WGS sequence"/>
</dbReference>